<dbReference type="Pfam" id="PF01073">
    <property type="entry name" value="3Beta_HSD"/>
    <property type="match status" value="1"/>
</dbReference>
<reference evidence="5 6" key="1">
    <citation type="journal article" date="2024" name="Nat. Commun.">
        <title>Phylogenomics reveals the evolutionary origins of lichenization in chlorophyte algae.</title>
        <authorList>
            <person name="Puginier C."/>
            <person name="Libourel C."/>
            <person name="Otte J."/>
            <person name="Skaloud P."/>
            <person name="Haon M."/>
            <person name="Grisel S."/>
            <person name="Petersen M."/>
            <person name="Berrin J.G."/>
            <person name="Delaux P.M."/>
            <person name="Dal Grande F."/>
            <person name="Keller J."/>
        </authorList>
    </citation>
    <scope>NUCLEOTIDE SEQUENCE [LARGE SCALE GENOMIC DNA]</scope>
    <source>
        <strain evidence="5 6">SAG 2043</strain>
    </source>
</reference>
<protein>
    <recommendedName>
        <fullName evidence="4">3-beta hydroxysteroid dehydrogenase/isomerase domain-containing protein</fullName>
    </recommendedName>
</protein>
<dbReference type="SUPFAM" id="SSF51735">
    <property type="entry name" value="NAD(P)-binding Rossmann-fold domains"/>
    <property type="match status" value="1"/>
</dbReference>
<dbReference type="EMBL" id="JALJOR010000003">
    <property type="protein sequence ID" value="KAK9820524.1"/>
    <property type="molecule type" value="Genomic_DNA"/>
</dbReference>
<dbReference type="PANTHER" id="PTHR43245">
    <property type="entry name" value="BIFUNCTIONAL POLYMYXIN RESISTANCE PROTEIN ARNA"/>
    <property type="match status" value="1"/>
</dbReference>
<proteinExistence type="inferred from homology"/>
<evidence type="ECO:0000256" key="3">
    <source>
        <dbReference type="RuleBase" id="RU004475"/>
    </source>
</evidence>
<dbReference type="InterPro" id="IPR050177">
    <property type="entry name" value="Lipid_A_modif_metabolic_enz"/>
</dbReference>
<dbReference type="FunFam" id="3.40.50.720:FF:000495">
    <property type="entry name" value="3 hydroxysteroid dehydrogenase, putative"/>
    <property type="match status" value="1"/>
</dbReference>
<dbReference type="PANTHER" id="PTHR43245:SF51">
    <property type="entry name" value="SHORT CHAIN DEHYDROGENASE_REDUCTASE FAMILY 42E, MEMBER 2"/>
    <property type="match status" value="1"/>
</dbReference>
<feature type="domain" description="3-beta hydroxysteroid dehydrogenase/isomerase" evidence="4">
    <location>
        <begin position="12"/>
        <end position="269"/>
    </location>
</feature>
<evidence type="ECO:0000256" key="1">
    <source>
        <dbReference type="ARBA" id="ARBA00009219"/>
    </source>
</evidence>
<accession>A0AAW1QGI4</accession>
<dbReference type="AlphaFoldDB" id="A0AAW1QGI4"/>
<comment type="caution">
    <text evidence="5">The sequence shown here is derived from an EMBL/GenBank/DDBJ whole genome shotgun (WGS) entry which is preliminary data.</text>
</comment>
<gene>
    <name evidence="5" type="ORF">WJX72_011291</name>
</gene>
<keyword evidence="6" id="KW-1185">Reference proteome</keyword>
<dbReference type="InterPro" id="IPR036291">
    <property type="entry name" value="NAD(P)-bd_dom_sf"/>
</dbReference>
<sequence>MVATRSTKQKCLVTGGAGFLGKHLVDQLAGSGAYEVTVFDIRDTGDTRVMTIVGDLRDPIQVDKACEGLDVVFHCATAAPSAANVSNKRLMHDVNVKGTQHIVDACIKHGVPKLVYTSSASVVFEGRSLYNADESTPYAARPMDYYTETKILGEKAILAANGKGKLATVALRPSGIFGEGDPLLVPIAVEKAKQGKMKYIIGSGDNLMDYTYVGNVAQAHIQAGEALIPGSRIAGKAYFISNDDPQPFWGFLGDVLEPLGYGRPRIHLPWLLIFIIAWLLENIITPLLKPIKEIKPSEFTTQRVTIAACNRTFTCERAKKDFGYKPKVSVQEGLKRTVAAFQHLQAAPHPTKGKKA</sequence>
<dbReference type="Proteomes" id="UP001489004">
    <property type="component" value="Unassembled WGS sequence"/>
</dbReference>
<organism evidence="5 6">
    <name type="scientific">[Myrmecia] bisecta</name>
    <dbReference type="NCBI Taxonomy" id="41462"/>
    <lineage>
        <taxon>Eukaryota</taxon>
        <taxon>Viridiplantae</taxon>
        <taxon>Chlorophyta</taxon>
        <taxon>core chlorophytes</taxon>
        <taxon>Trebouxiophyceae</taxon>
        <taxon>Trebouxiales</taxon>
        <taxon>Trebouxiaceae</taxon>
        <taxon>Myrmecia</taxon>
    </lineage>
</organism>
<evidence type="ECO:0000256" key="2">
    <source>
        <dbReference type="ARBA" id="ARBA00023002"/>
    </source>
</evidence>
<evidence type="ECO:0000259" key="4">
    <source>
        <dbReference type="Pfam" id="PF01073"/>
    </source>
</evidence>
<dbReference type="GO" id="GO:0006694">
    <property type="term" value="P:steroid biosynthetic process"/>
    <property type="evidence" value="ECO:0007669"/>
    <property type="project" value="InterPro"/>
</dbReference>
<evidence type="ECO:0000313" key="6">
    <source>
        <dbReference type="Proteomes" id="UP001489004"/>
    </source>
</evidence>
<dbReference type="InterPro" id="IPR002225">
    <property type="entry name" value="3Beta_OHSteriod_DH/Estase"/>
</dbReference>
<dbReference type="Gene3D" id="3.40.50.720">
    <property type="entry name" value="NAD(P)-binding Rossmann-like Domain"/>
    <property type="match status" value="1"/>
</dbReference>
<evidence type="ECO:0000313" key="5">
    <source>
        <dbReference type="EMBL" id="KAK9820524.1"/>
    </source>
</evidence>
<comment type="similarity">
    <text evidence="1 3">Belongs to the 3-beta-HSD family.</text>
</comment>
<dbReference type="GO" id="GO:0016616">
    <property type="term" value="F:oxidoreductase activity, acting on the CH-OH group of donors, NAD or NADP as acceptor"/>
    <property type="evidence" value="ECO:0007669"/>
    <property type="project" value="InterPro"/>
</dbReference>
<name>A0AAW1QGI4_9CHLO</name>
<keyword evidence="2 3" id="KW-0560">Oxidoreductase</keyword>